<sequence length="104" mass="11933">MAALLFMMIFLVIIYTSQCQTCLPPTDLKTTVVNNYKDLQLTWNKPTTGPEVLSFVIYINAMLINSTKEPTYLIRNPQFQVYDIFIDSNCGQFGYSSRFSVNID</sequence>
<evidence type="ECO:0000313" key="3">
    <source>
        <dbReference type="Proteomes" id="UP001217089"/>
    </source>
</evidence>
<feature type="signal peptide" evidence="1">
    <location>
        <begin position="1"/>
        <end position="19"/>
    </location>
</feature>
<keyword evidence="1" id="KW-0732">Signal</keyword>
<name>A0ABQ9FGH3_TEGGR</name>
<feature type="chain" id="PRO_5047402888" description="Fibronectin type-III domain-containing protein" evidence="1">
    <location>
        <begin position="20"/>
        <end position="104"/>
    </location>
</feature>
<dbReference type="Proteomes" id="UP001217089">
    <property type="component" value="Unassembled WGS sequence"/>
</dbReference>
<evidence type="ECO:0000256" key="1">
    <source>
        <dbReference type="SAM" id="SignalP"/>
    </source>
</evidence>
<gene>
    <name evidence="2" type="ORF">KUTeg_006414</name>
</gene>
<keyword evidence="3" id="KW-1185">Reference proteome</keyword>
<proteinExistence type="predicted"/>
<organism evidence="2 3">
    <name type="scientific">Tegillarca granosa</name>
    <name type="common">Malaysian cockle</name>
    <name type="synonym">Anadara granosa</name>
    <dbReference type="NCBI Taxonomy" id="220873"/>
    <lineage>
        <taxon>Eukaryota</taxon>
        <taxon>Metazoa</taxon>
        <taxon>Spiralia</taxon>
        <taxon>Lophotrochozoa</taxon>
        <taxon>Mollusca</taxon>
        <taxon>Bivalvia</taxon>
        <taxon>Autobranchia</taxon>
        <taxon>Pteriomorphia</taxon>
        <taxon>Arcoida</taxon>
        <taxon>Arcoidea</taxon>
        <taxon>Arcidae</taxon>
        <taxon>Tegillarca</taxon>
    </lineage>
</organism>
<protein>
    <recommendedName>
        <fullName evidence="4">Fibronectin type-III domain-containing protein</fullName>
    </recommendedName>
</protein>
<reference evidence="2 3" key="1">
    <citation type="submission" date="2022-12" db="EMBL/GenBank/DDBJ databases">
        <title>Chromosome-level genome of Tegillarca granosa.</title>
        <authorList>
            <person name="Kim J."/>
        </authorList>
    </citation>
    <scope>NUCLEOTIDE SEQUENCE [LARGE SCALE GENOMIC DNA]</scope>
    <source>
        <strain evidence="2">Teg-2019</strain>
        <tissue evidence="2">Adductor muscle</tissue>
    </source>
</reference>
<evidence type="ECO:0000313" key="2">
    <source>
        <dbReference type="EMBL" id="KAJ8316400.1"/>
    </source>
</evidence>
<dbReference type="EMBL" id="JARBDR010000328">
    <property type="protein sequence ID" value="KAJ8316400.1"/>
    <property type="molecule type" value="Genomic_DNA"/>
</dbReference>
<comment type="caution">
    <text evidence="2">The sequence shown here is derived from an EMBL/GenBank/DDBJ whole genome shotgun (WGS) entry which is preliminary data.</text>
</comment>
<accession>A0ABQ9FGH3</accession>
<evidence type="ECO:0008006" key="4">
    <source>
        <dbReference type="Google" id="ProtNLM"/>
    </source>
</evidence>